<gene>
    <name evidence="4" type="ORF">CTOB1V02_LOCUS256</name>
</gene>
<dbReference type="InterPro" id="IPR015424">
    <property type="entry name" value="PyrdxlP-dep_Trfase"/>
</dbReference>
<dbReference type="GO" id="GO:0016829">
    <property type="term" value="F:lyase activity"/>
    <property type="evidence" value="ECO:0007669"/>
    <property type="project" value="InterPro"/>
</dbReference>
<evidence type="ECO:0000256" key="1">
    <source>
        <dbReference type="ARBA" id="ARBA00001933"/>
    </source>
</evidence>
<evidence type="ECO:0000256" key="2">
    <source>
        <dbReference type="ARBA" id="ARBA00009721"/>
    </source>
</evidence>
<dbReference type="Pfam" id="PF01212">
    <property type="entry name" value="Beta_elim_lyase"/>
    <property type="match status" value="1"/>
</dbReference>
<sequence>MVHSGDVTPGNAFFATTQELLGNRGGHGIDCTIEEAFDIDSLHLFKGNVDLDKLREVFQEYPHERIPFCMVTITSNNMGGQPVSMENIREVRKLCDQYKVPILLDAARFAENAYFIKSREDGYADKTIKEIVLEMFSYADGMTMSGKKDGLANIGGFLACRTKQLFEAATKFNILFEGFPTYGGMTGRDKAAMAQGMDEVTEYAYLHARVEQVRELGRRCIEAGVPIQKPVGGHAVYIDALKFLPDVPQSQFPAQTLGIELYKEAGIRALAIGNFATKADPKEKHKKNDFLRLAIPRRTYFLEHINYVAEAVIRLFERRHEITTGYELKEDVPIVNYYTVSFKKDNTDLGKLSFKDATSHGNNGNELR</sequence>
<name>A0A7R8W331_9CRUS</name>
<dbReference type="NCBIfam" id="NF009709">
    <property type="entry name" value="PRK13238.1"/>
    <property type="match status" value="1"/>
</dbReference>
<comment type="cofactor">
    <cofactor evidence="1">
        <name>pyridoxal 5'-phosphate</name>
        <dbReference type="ChEBI" id="CHEBI:597326"/>
    </cofactor>
</comment>
<dbReference type="SUPFAM" id="SSF53383">
    <property type="entry name" value="PLP-dependent transferases"/>
    <property type="match status" value="1"/>
</dbReference>
<dbReference type="PROSITE" id="PS00853">
    <property type="entry name" value="BETA_ELIM_LYASE"/>
    <property type="match status" value="1"/>
</dbReference>
<evidence type="ECO:0000256" key="3">
    <source>
        <dbReference type="ARBA" id="ARBA00022898"/>
    </source>
</evidence>
<protein>
    <submittedName>
        <fullName evidence="4">Uncharacterized protein</fullName>
    </submittedName>
</protein>
<dbReference type="AlphaFoldDB" id="A0A7R8W331"/>
<organism evidence="4">
    <name type="scientific">Cyprideis torosa</name>
    <dbReference type="NCBI Taxonomy" id="163714"/>
    <lineage>
        <taxon>Eukaryota</taxon>
        <taxon>Metazoa</taxon>
        <taxon>Ecdysozoa</taxon>
        <taxon>Arthropoda</taxon>
        <taxon>Crustacea</taxon>
        <taxon>Oligostraca</taxon>
        <taxon>Ostracoda</taxon>
        <taxon>Podocopa</taxon>
        <taxon>Podocopida</taxon>
        <taxon>Cytherocopina</taxon>
        <taxon>Cytheroidea</taxon>
        <taxon>Cytherideidae</taxon>
        <taxon>Cyprideis</taxon>
    </lineage>
</organism>
<dbReference type="InterPro" id="IPR015422">
    <property type="entry name" value="PyrdxlP-dep_Trfase_small"/>
</dbReference>
<dbReference type="Gene3D" id="3.90.1150.10">
    <property type="entry name" value="Aspartate Aminotransferase, domain 1"/>
    <property type="match status" value="1"/>
</dbReference>
<evidence type="ECO:0000313" key="4">
    <source>
        <dbReference type="EMBL" id="CAD7222242.1"/>
    </source>
</evidence>
<accession>A0A7R8W331</accession>
<reference evidence="4" key="1">
    <citation type="submission" date="2020-11" db="EMBL/GenBank/DDBJ databases">
        <authorList>
            <person name="Tran Van P."/>
        </authorList>
    </citation>
    <scope>NUCLEOTIDE SEQUENCE</scope>
</reference>
<dbReference type="PANTHER" id="PTHR32325:SF4">
    <property type="entry name" value="TRYPTOPHANASE"/>
    <property type="match status" value="1"/>
</dbReference>
<dbReference type="GO" id="GO:0006520">
    <property type="term" value="P:amino acid metabolic process"/>
    <property type="evidence" value="ECO:0007669"/>
    <property type="project" value="InterPro"/>
</dbReference>
<dbReference type="PANTHER" id="PTHR32325">
    <property type="entry name" value="BETA-ELIMINATING LYASE-LIKE PROTEIN-RELATED"/>
    <property type="match status" value="1"/>
</dbReference>
<comment type="similarity">
    <text evidence="2">Belongs to the beta-eliminating lyase family.</text>
</comment>
<dbReference type="OrthoDB" id="19261at2759"/>
<dbReference type="InterPro" id="IPR001597">
    <property type="entry name" value="ArAA_b-elim_lyase/Thr_aldolase"/>
</dbReference>
<proteinExistence type="inferred from homology"/>
<dbReference type="EMBL" id="OB660040">
    <property type="protein sequence ID" value="CAD7222242.1"/>
    <property type="molecule type" value="Genomic_DNA"/>
</dbReference>
<keyword evidence="3" id="KW-0663">Pyridoxal phosphate</keyword>
<dbReference type="InterPro" id="IPR015421">
    <property type="entry name" value="PyrdxlP-dep_Trfase_major"/>
</dbReference>
<dbReference type="InterPro" id="IPR018176">
    <property type="entry name" value="Tryptophanase_CS"/>
</dbReference>
<dbReference type="Gene3D" id="3.40.640.10">
    <property type="entry name" value="Type I PLP-dependent aspartate aminotransferase-like (Major domain)"/>
    <property type="match status" value="1"/>
</dbReference>